<evidence type="ECO:0000313" key="3">
    <source>
        <dbReference type="Proteomes" id="UP000054662"/>
    </source>
</evidence>
<dbReference type="PROSITE" id="PS51063">
    <property type="entry name" value="HTH_CRP_2"/>
    <property type="match status" value="1"/>
</dbReference>
<dbReference type="PRINTS" id="PR00034">
    <property type="entry name" value="HTHCRP"/>
</dbReference>
<name>A0A0W1A4B4_9GAMM</name>
<accession>A0A0W1A4B4</accession>
<protein>
    <submittedName>
        <fullName evidence="2">Anaerobic regulatory protein</fullName>
    </submittedName>
</protein>
<dbReference type="GO" id="GO:0006355">
    <property type="term" value="P:regulation of DNA-templated transcription"/>
    <property type="evidence" value="ECO:0007669"/>
    <property type="project" value="InterPro"/>
</dbReference>
<dbReference type="Pfam" id="PF13545">
    <property type="entry name" value="HTH_Crp_2"/>
    <property type="match status" value="1"/>
</dbReference>
<evidence type="ECO:0000313" key="2">
    <source>
        <dbReference type="EMBL" id="KTD76205.1"/>
    </source>
</evidence>
<dbReference type="InterPro" id="IPR012318">
    <property type="entry name" value="HTH_CRP"/>
</dbReference>
<dbReference type="EMBL" id="LNZC01000029">
    <property type="protein sequence ID" value="KTD76205.1"/>
    <property type="molecule type" value="Genomic_DNA"/>
</dbReference>
<keyword evidence="3" id="KW-1185">Reference proteome</keyword>
<dbReference type="AlphaFoldDB" id="A0A0W1A4B4"/>
<organism evidence="2 3">
    <name type="scientific">Legionella worsleiensis</name>
    <dbReference type="NCBI Taxonomy" id="45076"/>
    <lineage>
        <taxon>Bacteria</taxon>
        <taxon>Pseudomonadati</taxon>
        <taxon>Pseudomonadota</taxon>
        <taxon>Gammaproteobacteria</taxon>
        <taxon>Legionellales</taxon>
        <taxon>Legionellaceae</taxon>
        <taxon>Legionella</taxon>
    </lineage>
</organism>
<dbReference type="PATRIC" id="fig|45076.6.peg.2552"/>
<dbReference type="OrthoDB" id="7643467at2"/>
<dbReference type="InterPro" id="IPR014710">
    <property type="entry name" value="RmlC-like_jellyroll"/>
</dbReference>
<dbReference type="SUPFAM" id="SSF46785">
    <property type="entry name" value="Winged helix' DNA-binding domain"/>
    <property type="match status" value="1"/>
</dbReference>
<dbReference type="Proteomes" id="UP000054662">
    <property type="component" value="Unassembled WGS sequence"/>
</dbReference>
<dbReference type="GO" id="GO:0003677">
    <property type="term" value="F:DNA binding"/>
    <property type="evidence" value="ECO:0007669"/>
    <property type="project" value="InterPro"/>
</dbReference>
<reference evidence="2 3" key="1">
    <citation type="submission" date="2015-11" db="EMBL/GenBank/DDBJ databases">
        <title>Genomic analysis of 38 Legionella species identifies large and diverse effector repertoires.</title>
        <authorList>
            <person name="Burstein D."/>
            <person name="Amaro F."/>
            <person name="Zusman T."/>
            <person name="Lifshitz Z."/>
            <person name="Cohen O."/>
            <person name="Gilbert J.A."/>
            <person name="Pupko T."/>
            <person name="Shuman H.A."/>
            <person name="Segal G."/>
        </authorList>
    </citation>
    <scope>NUCLEOTIDE SEQUENCE [LARGE SCALE GENOMIC DNA]</scope>
    <source>
        <strain evidence="2 3">ATCC 49508</strain>
    </source>
</reference>
<gene>
    <name evidence="2" type="primary">fnr</name>
    <name evidence="2" type="ORF">Lwor_2323</name>
</gene>
<comment type="caution">
    <text evidence="2">The sequence shown here is derived from an EMBL/GenBank/DDBJ whole genome shotgun (WGS) entry which is preliminary data.</text>
</comment>
<dbReference type="InterPro" id="IPR036390">
    <property type="entry name" value="WH_DNA-bd_sf"/>
</dbReference>
<proteinExistence type="predicted"/>
<evidence type="ECO:0000259" key="1">
    <source>
        <dbReference type="PROSITE" id="PS51063"/>
    </source>
</evidence>
<sequence length="249" mass="28663">MYKDQILTAQNCQNCYMLKNCLMSKADLSTMQPDTFQLKSSIAHANEYIATDFIEKNQFIIVRTGAIIKEYIDSEGTASLVDIYFPGDIIAGNPEIAMSYSMRLKSVETSSLCYLNTYIFDTHHHLYTGFLKIRLKNLEESNAFKQLLLTYKDPIKRVLLFILTIVKKKHVFLCDDIEIKINLSRKQIGTYLGLAEETVIRSLRFLSELGLLHVNSKNFIIPQYKKLVQYYKISNTCDPAETSKTDKTH</sequence>
<feature type="domain" description="HTH crp-type" evidence="1">
    <location>
        <begin position="152"/>
        <end position="225"/>
    </location>
</feature>
<dbReference type="Gene3D" id="2.60.120.10">
    <property type="entry name" value="Jelly Rolls"/>
    <property type="match status" value="1"/>
</dbReference>
<dbReference type="STRING" id="45076.Lwor_2323"/>